<gene>
    <name evidence="7" type="ORF">LSAT_V11C600332190</name>
</gene>
<dbReference type="Gene3D" id="3.30.40.10">
    <property type="entry name" value="Zinc/RING finger domain, C3HC4 (zinc finger)"/>
    <property type="match status" value="1"/>
</dbReference>
<dbReference type="PROSITE" id="PS50089">
    <property type="entry name" value="ZF_RING_2"/>
    <property type="match status" value="1"/>
</dbReference>
<dbReference type="EMBL" id="NBSK02000006">
    <property type="protein sequence ID" value="KAJ0201260.1"/>
    <property type="molecule type" value="Genomic_DNA"/>
</dbReference>
<keyword evidence="1" id="KW-0479">Metal-binding</keyword>
<feature type="domain" description="RING-type" evidence="6">
    <location>
        <begin position="282"/>
        <end position="316"/>
    </location>
</feature>
<evidence type="ECO:0000256" key="3">
    <source>
        <dbReference type="ARBA" id="ARBA00022833"/>
    </source>
</evidence>
<protein>
    <recommendedName>
        <fullName evidence="6">RING-type domain-containing protein</fullName>
    </recommendedName>
</protein>
<dbReference type="AlphaFoldDB" id="A0A9R1V7S6"/>
<dbReference type="PIRSF" id="PIRSF036836">
    <property type="entry name" value="RNase_bind_SBP1"/>
    <property type="match status" value="1"/>
</dbReference>
<accession>A0A9R1V7S6</accession>
<sequence length="329" mass="36134">MAVQAQYPSNVLLLNRGVGEGKNGDCSLQLQSQPGGPTATSSRFVDDPSANHIFFSDFPGESGGVNPRKRRRDFDMNQLMSIIHQQQFHNQLVDVTQLRSRNVDVSTGLRLAFNDQQHSLSSQSSVLPLFTEDLTTQINRQRDEIEHFLQAQGEELRRTLANKRQMHYSALLRAAEESVSRKMKDKDVEAEKAARRNAELEARAAHLSAEAQVWQARARAQEAEAAALQSQLQQAIVSGRRGGCCVGEGEEVGQRFADGEAEDAESAYIDPERVVLASGPGCKACGKRVASVVLLPCRHLCVCTECDGVVSACPLCLTFRSSSIEVYMS</sequence>
<comment type="caution">
    <text evidence="7">The sequence shown here is derived from an EMBL/GenBank/DDBJ whole genome shotgun (WGS) entry which is preliminary data.</text>
</comment>
<feature type="coiled-coil region" evidence="5">
    <location>
        <begin position="183"/>
        <end position="238"/>
    </location>
</feature>
<keyword evidence="2 4" id="KW-0863">Zinc-finger</keyword>
<dbReference type="InterPro" id="IPR013083">
    <property type="entry name" value="Znf_RING/FYVE/PHD"/>
</dbReference>
<dbReference type="InterPro" id="IPR001841">
    <property type="entry name" value="Znf_RING"/>
</dbReference>
<dbReference type="OrthoDB" id="1711136at2759"/>
<evidence type="ECO:0000256" key="2">
    <source>
        <dbReference type="ARBA" id="ARBA00022771"/>
    </source>
</evidence>
<dbReference type="CDD" id="cd16649">
    <property type="entry name" value="mRING-HC-C3HC5_CGRF1-like"/>
    <property type="match status" value="1"/>
</dbReference>
<evidence type="ECO:0000313" key="8">
    <source>
        <dbReference type="Proteomes" id="UP000235145"/>
    </source>
</evidence>
<reference evidence="7 8" key="1">
    <citation type="journal article" date="2017" name="Nat. Commun.">
        <title>Genome assembly with in vitro proximity ligation data and whole-genome triplication in lettuce.</title>
        <authorList>
            <person name="Reyes-Chin-Wo S."/>
            <person name="Wang Z."/>
            <person name="Yang X."/>
            <person name="Kozik A."/>
            <person name="Arikit S."/>
            <person name="Song C."/>
            <person name="Xia L."/>
            <person name="Froenicke L."/>
            <person name="Lavelle D.O."/>
            <person name="Truco M.J."/>
            <person name="Xia R."/>
            <person name="Zhu S."/>
            <person name="Xu C."/>
            <person name="Xu H."/>
            <person name="Xu X."/>
            <person name="Cox K."/>
            <person name="Korf I."/>
            <person name="Meyers B.C."/>
            <person name="Michelmore R.W."/>
        </authorList>
    </citation>
    <scope>NUCLEOTIDE SEQUENCE [LARGE SCALE GENOMIC DNA]</scope>
    <source>
        <strain evidence="8">cv. Salinas</strain>
        <tissue evidence="7">Seedlings</tissue>
    </source>
</reference>
<dbReference type="PANTHER" id="PTHR42647:SF56">
    <property type="entry name" value="SBP (S-RIBONUCLEASE BINDING PROTEIN) FAMILY PROTEIN-RELATED"/>
    <property type="match status" value="1"/>
</dbReference>
<evidence type="ECO:0000259" key="6">
    <source>
        <dbReference type="PROSITE" id="PS50089"/>
    </source>
</evidence>
<dbReference type="Proteomes" id="UP000235145">
    <property type="component" value="Unassembled WGS sequence"/>
</dbReference>
<name>A0A9R1V7S6_LACSA</name>
<dbReference type="Gramene" id="rna-gnl|WGS:NBSK|LSAT_6X89121_mrna">
    <property type="protein sequence ID" value="cds-PLY93795.1"/>
    <property type="gene ID" value="gene-LSAT_6X89121"/>
</dbReference>
<proteinExistence type="predicted"/>
<evidence type="ECO:0000256" key="4">
    <source>
        <dbReference type="PROSITE-ProRule" id="PRU00175"/>
    </source>
</evidence>
<keyword evidence="8" id="KW-1185">Reference proteome</keyword>
<organism evidence="7 8">
    <name type="scientific">Lactuca sativa</name>
    <name type="common">Garden lettuce</name>
    <dbReference type="NCBI Taxonomy" id="4236"/>
    <lineage>
        <taxon>Eukaryota</taxon>
        <taxon>Viridiplantae</taxon>
        <taxon>Streptophyta</taxon>
        <taxon>Embryophyta</taxon>
        <taxon>Tracheophyta</taxon>
        <taxon>Spermatophyta</taxon>
        <taxon>Magnoliopsida</taxon>
        <taxon>eudicotyledons</taxon>
        <taxon>Gunneridae</taxon>
        <taxon>Pentapetalae</taxon>
        <taxon>asterids</taxon>
        <taxon>campanulids</taxon>
        <taxon>Asterales</taxon>
        <taxon>Asteraceae</taxon>
        <taxon>Cichorioideae</taxon>
        <taxon>Cichorieae</taxon>
        <taxon>Lactucinae</taxon>
        <taxon>Lactuca</taxon>
    </lineage>
</organism>
<keyword evidence="3" id="KW-0862">Zinc</keyword>
<dbReference type="PANTHER" id="PTHR42647">
    <property type="entry name" value="SBP (S-RIBONUCLEASE BINDING PROTEIN) FAMILY PROTEIN"/>
    <property type="match status" value="1"/>
</dbReference>
<dbReference type="GO" id="GO:0008270">
    <property type="term" value="F:zinc ion binding"/>
    <property type="evidence" value="ECO:0007669"/>
    <property type="project" value="UniProtKB-KW"/>
</dbReference>
<evidence type="ECO:0000256" key="5">
    <source>
        <dbReference type="SAM" id="Coils"/>
    </source>
</evidence>
<evidence type="ECO:0000313" key="7">
    <source>
        <dbReference type="EMBL" id="KAJ0201260.1"/>
    </source>
</evidence>
<keyword evidence="5" id="KW-0175">Coiled coil</keyword>
<dbReference type="GO" id="GO:0004842">
    <property type="term" value="F:ubiquitin-protein transferase activity"/>
    <property type="evidence" value="ECO:0000318"/>
    <property type="project" value="GO_Central"/>
</dbReference>
<dbReference type="Pfam" id="PF13920">
    <property type="entry name" value="zf-C3HC4_3"/>
    <property type="match status" value="1"/>
</dbReference>
<dbReference type="FunFam" id="3.30.40.10:FF:000239">
    <property type="entry name" value="probable BOI-related E3 ubiquitin-protein ligase 2"/>
    <property type="match status" value="1"/>
</dbReference>
<evidence type="ECO:0000256" key="1">
    <source>
        <dbReference type="ARBA" id="ARBA00022723"/>
    </source>
</evidence>